<comment type="caution">
    <text evidence="2">The sequence shown here is derived from an EMBL/GenBank/DDBJ whole genome shotgun (WGS) entry which is preliminary data.</text>
</comment>
<evidence type="ECO:0000313" key="2">
    <source>
        <dbReference type="EMBL" id="KAB1074145.1"/>
    </source>
</evidence>
<protein>
    <recommendedName>
        <fullName evidence="4">Metallopeptidase</fullName>
    </recommendedName>
</protein>
<dbReference type="EMBL" id="VZZK01000039">
    <property type="protein sequence ID" value="KAB1074145.1"/>
    <property type="molecule type" value="Genomic_DNA"/>
</dbReference>
<accession>A0A6L3SY23</accession>
<dbReference type="InterPro" id="IPR025644">
    <property type="entry name" value="DUF4344"/>
</dbReference>
<feature type="signal peptide" evidence="1">
    <location>
        <begin position="1"/>
        <end position="28"/>
    </location>
</feature>
<gene>
    <name evidence="2" type="ORF">F6X53_26455</name>
</gene>
<name>A0A6L3SY23_9HYPH</name>
<feature type="chain" id="PRO_5027113392" description="Metallopeptidase" evidence="1">
    <location>
        <begin position="29"/>
        <end position="288"/>
    </location>
</feature>
<dbReference type="Pfam" id="PF14247">
    <property type="entry name" value="DUF4344"/>
    <property type="match status" value="1"/>
</dbReference>
<reference evidence="2 3" key="1">
    <citation type="submission" date="2019-09" db="EMBL/GenBank/DDBJ databases">
        <title>YIM 48816 draft genome.</title>
        <authorList>
            <person name="Jiang L."/>
        </authorList>
    </citation>
    <scope>NUCLEOTIDE SEQUENCE [LARGE SCALE GENOMIC DNA]</scope>
    <source>
        <strain evidence="2 3">YIM 48816</strain>
    </source>
</reference>
<evidence type="ECO:0008006" key="4">
    <source>
        <dbReference type="Google" id="ProtNLM"/>
    </source>
</evidence>
<keyword evidence="3" id="KW-1185">Reference proteome</keyword>
<sequence length="288" mass="32183">MQKARRHPALRALSAAPLLTFLSPMTVAAQDTAHTGRRHISVVYDSPEQPDHREIYESVRQRHVLERVAAAFGLVRLPRRLTYRFKECSGEPNAWYDPRTHSVTVCYELIASILRLAPNTTSPAGVTREDAVRGPVVQILFHESSHALLDLLRIPVLGREEDAADQVASLVLLHLAPADARAVVNGSAYFFATLGKHEAIDRGSFADAHSLSWQRFYNLACLAYGSDKRHYGYIVEKDYLPAARAKTCEEEYKQIALAFQTLIVPHLRVSPGHGERLRRAFGKPSAAR</sequence>
<proteinExistence type="predicted"/>
<evidence type="ECO:0000256" key="1">
    <source>
        <dbReference type="SAM" id="SignalP"/>
    </source>
</evidence>
<dbReference type="AlphaFoldDB" id="A0A6L3SY23"/>
<dbReference type="Proteomes" id="UP000474159">
    <property type="component" value="Unassembled WGS sequence"/>
</dbReference>
<dbReference type="OrthoDB" id="935695at2"/>
<organism evidence="2 3">
    <name type="scientific">Methylobacterium soli</name>
    <dbReference type="NCBI Taxonomy" id="553447"/>
    <lineage>
        <taxon>Bacteria</taxon>
        <taxon>Pseudomonadati</taxon>
        <taxon>Pseudomonadota</taxon>
        <taxon>Alphaproteobacteria</taxon>
        <taxon>Hyphomicrobiales</taxon>
        <taxon>Methylobacteriaceae</taxon>
        <taxon>Methylobacterium</taxon>
    </lineage>
</organism>
<evidence type="ECO:0000313" key="3">
    <source>
        <dbReference type="Proteomes" id="UP000474159"/>
    </source>
</evidence>
<keyword evidence="1" id="KW-0732">Signal</keyword>